<name>A0ACD5T9Y1_AVESA</name>
<protein>
    <submittedName>
        <fullName evidence="1">Uncharacterized protein</fullName>
    </submittedName>
</protein>
<dbReference type="Proteomes" id="UP001732700">
    <property type="component" value="Chromosome 1A"/>
</dbReference>
<accession>A0ACD5T9Y1</accession>
<organism evidence="1 2">
    <name type="scientific">Avena sativa</name>
    <name type="common">Oat</name>
    <dbReference type="NCBI Taxonomy" id="4498"/>
    <lineage>
        <taxon>Eukaryota</taxon>
        <taxon>Viridiplantae</taxon>
        <taxon>Streptophyta</taxon>
        <taxon>Embryophyta</taxon>
        <taxon>Tracheophyta</taxon>
        <taxon>Spermatophyta</taxon>
        <taxon>Magnoliopsida</taxon>
        <taxon>Liliopsida</taxon>
        <taxon>Poales</taxon>
        <taxon>Poaceae</taxon>
        <taxon>BOP clade</taxon>
        <taxon>Pooideae</taxon>
        <taxon>Poodae</taxon>
        <taxon>Poeae</taxon>
        <taxon>Poeae Chloroplast Group 1 (Aveneae type)</taxon>
        <taxon>Aveninae</taxon>
        <taxon>Avena</taxon>
    </lineage>
</organism>
<proteinExistence type="predicted"/>
<dbReference type="EnsemblPlants" id="AVESA.00010b.r2.1AG0016740.1">
    <property type="protein sequence ID" value="AVESA.00010b.r2.1AG0016740.1.CDS.1"/>
    <property type="gene ID" value="AVESA.00010b.r2.1AG0016740"/>
</dbReference>
<keyword evidence="2" id="KW-1185">Reference proteome</keyword>
<sequence length="206" mass="21667">MSESGAMAPAACQHRRRRVLICVSFAVFVLLLLAATAAIVLLAVLRPRDPTTELLSANATGTVPSVALPAFSIQLNLTFLLVVRVRNPNSASFRYGEAATSLLYRGASVGGAVVPPGTVPSRGATTVRLNMTVQADKVVAAAGLGGLLGDVLAGEMEFEARTEVKGRVTFLGFVKRSAVARTVCRVAVGVPDVKVRRQECHNEAKL</sequence>
<evidence type="ECO:0000313" key="1">
    <source>
        <dbReference type="EnsemblPlants" id="AVESA.00010b.r2.1AG0016740.1.CDS.1"/>
    </source>
</evidence>
<reference evidence="1" key="1">
    <citation type="submission" date="2021-05" db="EMBL/GenBank/DDBJ databases">
        <authorList>
            <person name="Scholz U."/>
            <person name="Mascher M."/>
            <person name="Fiebig A."/>
        </authorList>
    </citation>
    <scope>NUCLEOTIDE SEQUENCE [LARGE SCALE GENOMIC DNA]</scope>
</reference>
<reference evidence="1" key="2">
    <citation type="submission" date="2025-09" db="UniProtKB">
        <authorList>
            <consortium name="EnsemblPlants"/>
        </authorList>
    </citation>
    <scope>IDENTIFICATION</scope>
</reference>
<evidence type="ECO:0000313" key="2">
    <source>
        <dbReference type="Proteomes" id="UP001732700"/>
    </source>
</evidence>